<evidence type="ECO:0000313" key="1">
    <source>
        <dbReference type="EMBL" id="CDW27899.1"/>
    </source>
</evidence>
<proteinExistence type="predicted"/>
<name>A0A0K2TPJ7_LEPSM</name>
<organism evidence="1">
    <name type="scientific">Lepeophtheirus salmonis</name>
    <name type="common">Salmon louse</name>
    <name type="synonym">Caligus salmonis</name>
    <dbReference type="NCBI Taxonomy" id="72036"/>
    <lineage>
        <taxon>Eukaryota</taxon>
        <taxon>Metazoa</taxon>
        <taxon>Ecdysozoa</taxon>
        <taxon>Arthropoda</taxon>
        <taxon>Crustacea</taxon>
        <taxon>Multicrustacea</taxon>
        <taxon>Hexanauplia</taxon>
        <taxon>Copepoda</taxon>
        <taxon>Siphonostomatoida</taxon>
        <taxon>Caligidae</taxon>
        <taxon>Lepeophtheirus</taxon>
    </lineage>
</organism>
<protein>
    <submittedName>
        <fullName evidence="1">Uncharacterized protein</fullName>
    </submittedName>
</protein>
<reference evidence="1" key="1">
    <citation type="submission" date="2014-05" db="EMBL/GenBank/DDBJ databases">
        <authorList>
            <person name="Chronopoulou M."/>
        </authorList>
    </citation>
    <scope>NUCLEOTIDE SEQUENCE</scope>
    <source>
        <tissue evidence="1">Whole organism</tissue>
    </source>
</reference>
<dbReference type="EMBL" id="HACA01010538">
    <property type="protein sequence ID" value="CDW27899.1"/>
    <property type="molecule type" value="Transcribed_RNA"/>
</dbReference>
<dbReference type="AlphaFoldDB" id="A0A0K2TPJ7"/>
<sequence length="31" mass="3869">MQRKILHHNLEKFIDYFRNIGRETETIFESC</sequence>
<accession>A0A0K2TPJ7</accession>